<sequence>MELWVNISGEKKKYQGSFKTVMESIYNDGKGKEVTLLSIHAPQKELRRFKREWRSNGKNLVETARKIAVWFYLKDYRRAKRCIREYRKKTDPVSILKVQRAQKMLQEVQPKLEALS</sequence>
<organism evidence="1 2">
    <name type="scientific">Persephonella hydrogeniphila</name>
    <dbReference type="NCBI Taxonomy" id="198703"/>
    <lineage>
        <taxon>Bacteria</taxon>
        <taxon>Pseudomonadati</taxon>
        <taxon>Aquificota</taxon>
        <taxon>Aquificia</taxon>
        <taxon>Aquificales</taxon>
        <taxon>Hydrogenothermaceae</taxon>
        <taxon>Persephonella</taxon>
    </lineage>
</organism>
<dbReference type="Proteomes" id="UP000219036">
    <property type="component" value="Unassembled WGS sequence"/>
</dbReference>
<dbReference type="OrthoDB" id="15495at2"/>
<dbReference type="AlphaFoldDB" id="A0A285NGC6"/>
<evidence type="ECO:0000313" key="1">
    <source>
        <dbReference type="EMBL" id="SNZ08505.1"/>
    </source>
</evidence>
<proteinExistence type="predicted"/>
<reference evidence="2" key="1">
    <citation type="submission" date="2017-09" db="EMBL/GenBank/DDBJ databases">
        <authorList>
            <person name="Varghese N."/>
            <person name="Submissions S."/>
        </authorList>
    </citation>
    <scope>NUCLEOTIDE SEQUENCE [LARGE SCALE GENOMIC DNA]</scope>
    <source>
        <strain evidence="2">DSM 15103</strain>
    </source>
</reference>
<keyword evidence="2" id="KW-1185">Reference proteome</keyword>
<dbReference type="EMBL" id="OBEI01000005">
    <property type="protein sequence ID" value="SNZ08505.1"/>
    <property type="molecule type" value="Genomic_DNA"/>
</dbReference>
<evidence type="ECO:0000313" key="2">
    <source>
        <dbReference type="Proteomes" id="UP000219036"/>
    </source>
</evidence>
<dbReference type="RefSeq" id="WP_097000490.1">
    <property type="nucleotide sequence ID" value="NZ_OBEI01000005.1"/>
</dbReference>
<gene>
    <name evidence="1" type="ORF">SAMN06265182_1321</name>
</gene>
<protein>
    <submittedName>
        <fullName evidence="1">Uncharacterized protein</fullName>
    </submittedName>
</protein>
<name>A0A285NGC6_9AQUI</name>
<accession>A0A285NGC6</accession>